<sequence length="184" mass="21052">MFHSFTTVDMRHLKSLCIYQSPLTRFLRENSRSLRNLKMGSSCGSISWSSDTPDPQIMAGQNSLNCIEFEVDKLHAILTFVSLLGDLRNLTALKIVKITFQHRLYREDIIEDAEWDRLDEVLQSLPTGVPVDVCAAFDRHVTVMDGPDVDAIKNRLPRLANRGTLHVYQNPRTNIRFNVQSVEH</sequence>
<proteinExistence type="predicted"/>
<dbReference type="AlphaFoldDB" id="A0A8H7CTT9"/>
<comment type="caution">
    <text evidence="1">The sequence shown here is derived from an EMBL/GenBank/DDBJ whole genome shotgun (WGS) entry which is preliminary data.</text>
</comment>
<evidence type="ECO:0000313" key="2">
    <source>
        <dbReference type="Proteomes" id="UP000623467"/>
    </source>
</evidence>
<dbReference type="OrthoDB" id="2745898at2759"/>
<reference evidence="1" key="1">
    <citation type="submission" date="2020-05" db="EMBL/GenBank/DDBJ databases">
        <title>Mycena genomes resolve the evolution of fungal bioluminescence.</title>
        <authorList>
            <person name="Tsai I.J."/>
        </authorList>
    </citation>
    <scope>NUCLEOTIDE SEQUENCE</scope>
    <source>
        <strain evidence="1">160909Yilan</strain>
    </source>
</reference>
<evidence type="ECO:0000313" key="1">
    <source>
        <dbReference type="EMBL" id="KAF7348012.1"/>
    </source>
</evidence>
<organism evidence="1 2">
    <name type="scientific">Mycena sanguinolenta</name>
    <dbReference type="NCBI Taxonomy" id="230812"/>
    <lineage>
        <taxon>Eukaryota</taxon>
        <taxon>Fungi</taxon>
        <taxon>Dikarya</taxon>
        <taxon>Basidiomycota</taxon>
        <taxon>Agaricomycotina</taxon>
        <taxon>Agaricomycetes</taxon>
        <taxon>Agaricomycetidae</taxon>
        <taxon>Agaricales</taxon>
        <taxon>Marasmiineae</taxon>
        <taxon>Mycenaceae</taxon>
        <taxon>Mycena</taxon>
    </lineage>
</organism>
<dbReference type="EMBL" id="JACAZH010000017">
    <property type="protein sequence ID" value="KAF7348012.1"/>
    <property type="molecule type" value="Genomic_DNA"/>
</dbReference>
<name>A0A8H7CTT9_9AGAR</name>
<gene>
    <name evidence="1" type="ORF">MSAN_01753400</name>
</gene>
<accession>A0A8H7CTT9</accession>
<protein>
    <submittedName>
        <fullName evidence="1">Uncharacterized protein</fullName>
    </submittedName>
</protein>
<dbReference type="Proteomes" id="UP000623467">
    <property type="component" value="Unassembled WGS sequence"/>
</dbReference>
<keyword evidence="2" id="KW-1185">Reference proteome</keyword>